<evidence type="ECO:0000256" key="3">
    <source>
        <dbReference type="ARBA" id="ARBA00022679"/>
    </source>
</evidence>
<comment type="similarity">
    <text evidence="12 13">Belongs to the DnaG primase family.</text>
</comment>
<feature type="zinc finger region" description="CHC2-type" evidence="12 14">
    <location>
        <begin position="38"/>
        <end position="62"/>
    </location>
</feature>
<name>A0A7Y2L7X3_9THEO</name>
<dbReference type="Gene3D" id="3.40.1360.10">
    <property type="match status" value="1"/>
</dbReference>
<dbReference type="InterPro" id="IPR013264">
    <property type="entry name" value="DNAG_N"/>
</dbReference>
<keyword evidence="5 12" id="KW-0235">DNA replication</keyword>
<keyword evidence="8 12" id="KW-0862">Zinc</keyword>
<dbReference type="InterPro" id="IPR036185">
    <property type="entry name" value="DNA_heli_DnaB-like_N_sf"/>
</dbReference>
<dbReference type="Pfam" id="PF01807">
    <property type="entry name" value="Zn_ribbon_DnaG"/>
    <property type="match status" value="1"/>
</dbReference>
<dbReference type="PROSITE" id="PS50880">
    <property type="entry name" value="TOPRIM"/>
    <property type="match status" value="1"/>
</dbReference>
<dbReference type="GO" id="GO:0006269">
    <property type="term" value="P:DNA replication, synthesis of primer"/>
    <property type="evidence" value="ECO:0007669"/>
    <property type="project" value="UniProtKB-UniRule"/>
</dbReference>
<dbReference type="GO" id="GO:0003899">
    <property type="term" value="F:DNA-directed RNA polymerase activity"/>
    <property type="evidence" value="ECO:0007669"/>
    <property type="project" value="UniProtKB-UniRule"/>
</dbReference>
<evidence type="ECO:0000256" key="7">
    <source>
        <dbReference type="ARBA" id="ARBA00022771"/>
    </source>
</evidence>
<dbReference type="GO" id="GO:1990077">
    <property type="term" value="C:primosome complex"/>
    <property type="evidence" value="ECO:0007669"/>
    <property type="project" value="UniProtKB-KW"/>
</dbReference>
<dbReference type="PANTHER" id="PTHR30313:SF2">
    <property type="entry name" value="DNA PRIMASE"/>
    <property type="match status" value="1"/>
</dbReference>
<dbReference type="Gene3D" id="3.90.980.10">
    <property type="entry name" value="DNA primase, catalytic core, N-terminal domain"/>
    <property type="match status" value="1"/>
</dbReference>
<keyword evidence="11 12" id="KW-0804">Transcription</keyword>
<dbReference type="Gene3D" id="1.10.860.10">
    <property type="entry name" value="DNAb Helicase, Chain A"/>
    <property type="match status" value="1"/>
</dbReference>
<dbReference type="FunFam" id="3.90.980.10:FF:000001">
    <property type="entry name" value="DNA primase"/>
    <property type="match status" value="1"/>
</dbReference>
<dbReference type="PANTHER" id="PTHR30313">
    <property type="entry name" value="DNA PRIMASE"/>
    <property type="match status" value="1"/>
</dbReference>
<dbReference type="EC" id="2.7.7.101" evidence="12"/>
<dbReference type="SUPFAM" id="SSF57783">
    <property type="entry name" value="Zinc beta-ribbon"/>
    <property type="match status" value="1"/>
</dbReference>
<evidence type="ECO:0000256" key="4">
    <source>
        <dbReference type="ARBA" id="ARBA00022695"/>
    </source>
</evidence>
<dbReference type="GO" id="GO:0003678">
    <property type="term" value="F:DNA helicase activity"/>
    <property type="evidence" value="ECO:0007669"/>
    <property type="project" value="InterPro"/>
</dbReference>
<protein>
    <recommendedName>
        <fullName evidence="12 13">DNA primase</fullName>
        <ecNumber evidence="12">2.7.7.101</ecNumber>
    </recommendedName>
</protein>
<evidence type="ECO:0000256" key="11">
    <source>
        <dbReference type="ARBA" id="ARBA00023163"/>
    </source>
</evidence>
<dbReference type="SMART" id="SM00400">
    <property type="entry name" value="ZnF_CHCC"/>
    <property type="match status" value="1"/>
</dbReference>
<keyword evidence="1 12" id="KW-0240">DNA-directed RNA polymerase</keyword>
<dbReference type="FunFam" id="3.40.1360.10:FF:000002">
    <property type="entry name" value="DNA primase"/>
    <property type="match status" value="1"/>
</dbReference>
<keyword evidence="10 12" id="KW-0238">DNA-binding</keyword>
<evidence type="ECO:0000256" key="1">
    <source>
        <dbReference type="ARBA" id="ARBA00022478"/>
    </source>
</evidence>
<dbReference type="EMBL" id="JABEQB010000016">
    <property type="protein sequence ID" value="NNG66945.1"/>
    <property type="molecule type" value="Genomic_DNA"/>
</dbReference>
<evidence type="ECO:0000313" key="16">
    <source>
        <dbReference type="EMBL" id="NNG66945.1"/>
    </source>
</evidence>
<keyword evidence="3 12" id="KW-0808">Transferase</keyword>
<evidence type="ECO:0000256" key="6">
    <source>
        <dbReference type="ARBA" id="ARBA00022723"/>
    </source>
</evidence>
<evidence type="ECO:0000256" key="12">
    <source>
        <dbReference type="HAMAP-Rule" id="MF_00974"/>
    </source>
</evidence>
<evidence type="ECO:0000256" key="10">
    <source>
        <dbReference type="ARBA" id="ARBA00023125"/>
    </source>
</evidence>
<evidence type="ECO:0000256" key="5">
    <source>
        <dbReference type="ARBA" id="ARBA00022705"/>
    </source>
</evidence>
<dbReference type="Proteomes" id="UP000529861">
    <property type="component" value="Unassembled WGS sequence"/>
</dbReference>
<dbReference type="AlphaFoldDB" id="A0A7Y2L7X3"/>
<evidence type="ECO:0000256" key="8">
    <source>
        <dbReference type="ARBA" id="ARBA00022833"/>
    </source>
</evidence>
<evidence type="ECO:0000256" key="2">
    <source>
        <dbReference type="ARBA" id="ARBA00022515"/>
    </source>
</evidence>
<dbReference type="InterPro" id="IPR019475">
    <property type="entry name" value="DNA_primase_DnaB-bd"/>
</dbReference>
<dbReference type="Pfam" id="PF10410">
    <property type="entry name" value="DnaB_bind"/>
    <property type="match status" value="1"/>
</dbReference>
<dbReference type="Gene3D" id="3.90.580.10">
    <property type="entry name" value="Zinc finger, CHC2-type domain"/>
    <property type="match status" value="1"/>
</dbReference>
<dbReference type="InterPro" id="IPR037068">
    <property type="entry name" value="DNA_primase_core_N_sf"/>
</dbReference>
<dbReference type="GO" id="GO:0005737">
    <property type="term" value="C:cytoplasm"/>
    <property type="evidence" value="ECO:0007669"/>
    <property type="project" value="TreeGrafter"/>
</dbReference>
<dbReference type="NCBIfam" id="TIGR01391">
    <property type="entry name" value="dnaG"/>
    <property type="match status" value="1"/>
</dbReference>
<dbReference type="SMART" id="SM00493">
    <property type="entry name" value="TOPRIM"/>
    <property type="match status" value="1"/>
</dbReference>
<evidence type="ECO:0000313" key="17">
    <source>
        <dbReference type="Proteomes" id="UP000529861"/>
    </source>
</evidence>
<keyword evidence="6 12" id="KW-0479">Metal-binding</keyword>
<dbReference type="InterPro" id="IPR002694">
    <property type="entry name" value="Znf_CHC2"/>
</dbReference>
<dbReference type="Pfam" id="PF08275">
    <property type="entry name" value="DNAG_N"/>
    <property type="match status" value="1"/>
</dbReference>
<comment type="subunit">
    <text evidence="12">Monomer. Interacts with DnaB.</text>
</comment>
<dbReference type="CDD" id="cd03364">
    <property type="entry name" value="TOPRIM_DnaG_primases"/>
    <property type="match status" value="1"/>
</dbReference>
<dbReference type="InterPro" id="IPR034151">
    <property type="entry name" value="TOPRIM_DnaG_bac"/>
</dbReference>
<dbReference type="FunFam" id="3.90.580.10:FF:000001">
    <property type="entry name" value="DNA primase"/>
    <property type="match status" value="1"/>
</dbReference>
<dbReference type="Pfam" id="PF13155">
    <property type="entry name" value="Toprim_2"/>
    <property type="match status" value="1"/>
</dbReference>
<reference evidence="16 17" key="1">
    <citation type="submission" date="2020-04" db="EMBL/GenBank/DDBJ databases">
        <title>Draft genome sequence of Caldanaerobacter sunterraneus. strain 1523vc isolated from Griffin hot spring, Kamchatka, Russia.</title>
        <authorList>
            <person name="Toshchakov S.V."/>
            <person name="Podosokorskaya O.A."/>
            <person name="Kublanov I.V."/>
            <person name="Korzhenkov A."/>
            <person name="Patrushev M.V."/>
        </authorList>
    </citation>
    <scope>NUCLEOTIDE SEQUENCE [LARGE SCALE GENOMIC DNA]</scope>
    <source>
        <strain evidence="16 17">1523vc</strain>
    </source>
</reference>
<accession>A0A7Y2L7X3</accession>
<dbReference type="HAMAP" id="MF_00974">
    <property type="entry name" value="DNA_primase_DnaG"/>
    <property type="match status" value="1"/>
</dbReference>
<dbReference type="InterPro" id="IPR006295">
    <property type="entry name" value="DNA_primase_DnaG"/>
</dbReference>
<evidence type="ECO:0000256" key="9">
    <source>
        <dbReference type="ARBA" id="ARBA00022842"/>
    </source>
</evidence>
<keyword evidence="9" id="KW-0460">Magnesium</keyword>
<dbReference type="GO" id="GO:0008270">
    <property type="term" value="F:zinc ion binding"/>
    <property type="evidence" value="ECO:0007669"/>
    <property type="project" value="UniProtKB-UniRule"/>
</dbReference>
<comment type="cofactor">
    <cofactor evidence="12 13 14">
        <name>Zn(2+)</name>
        <dbReference type="ChEBI" id="CHEBI:29105"/>
    </cofactor>
    <text evidence="12 13 14">Binds 1 zinc ion per monomer.</text>
</comment>
<keyword evidence="2 12" id="KW-0639">Primosome</keyword>
<dbReference type="InterPro" id="IPR006171">
    <property type="entry name" value="TOPRIM_dom"/>
</dbReference>
<dbReference type="InterPro" id="IPR016136">
    <property type="entry name" value="DNA_helicase_N/primase_C"/>
</dbReference>
<dbReference type="RefSeq" id="WP_170270938.1">
    <property type="nucleotide sequence ID" value="NZ_JABEQB010000016.1"/>
</dbReference>
<dbReference type="GO" id="GO:0000428">
    <property type="term" value="C:DNA-directed RNA polymerase complex"/>
    <property type="evidence" value="ECO:0007669"/>
    <property type="project" value="UniProtKB-KW"/>
</dbReference>
<dbReference type="GO" id="GO:0005524">
    <property type="term" value="F:ATP binding"/>
    <property type="evidence" value="ECO:0007669"/>
    <property type="project" value="InterPro"/>
</dbReference>
<organism evidence="16 17">
    <name type="scientific">Caldanaerobacter subterraneus</name>
    <dbReference type="NCBI Taxonomy" id="911092"/>
    <lineage>
        <taxon>Bacteria</taxon>
        <taxon>Bacillati</taxon>
        <taxon>Bacillota</taxon>
        <taxon>Clostridia</taxon>
        <taxon>Thermoanaerobacterales</taxon>
        <taxon>Thermoanaerobacteraceae</taxon>
        <taxon>Caldanaerobacter</taxon>
    </lineage>
</organism>
<evidence type="ECO:0000256" key="13">
    <source>
        <dbReference type="PIRNR" id="PIRNR002811"/>
    </source>
</evidence>
<dbReference type="SUPFAM" id="SSF56731">
    <property type="entry name" value="DNA primase core"/>
    <property type="match status" value="1"/>
</dbReference>
<evidence type="ECO:0000259" key="15">
    <source>
        <dbReference type="PROSITE" id="PS50880"/>
    </source>
</evidence>
<dbReference type="SUPFAM" id="SSF48024">
    <property type="entry name" value="N-terminal domain of DnaB helicase"/>
    <property type="match status" value="1"/>
</dbReference>
<feature type="domain" description="Toprim" evidence="15">
    <location>
        <begin position="253"/>
        <end position="334"/>
    </location>
</feature>
<comment type="domain">
    <text evidence="12">Contains an N-terminal zinc-binding domain, a central core domain that contains the primase activity, and a C-terminal DnaB-binding domain.</text>
</comment>
<dbReference type="InterPro" id="IPR050219">
    <property type="entry name" value="DnaG_primase"/>
</dbReference>
<dbReference type="GO" id="GO:0003677">
    <property type="term" value="F:DNA binding"/>
    <property type="evidence" value="ECO:0007669"/>
    <property type="project" value="UniProtKB-KW"/>
</dbReference>
<dbReference type="InterPro" id="IPR030846">
    <property type="entry name" value="DnaG_bac"/>
</dbReference>
<evidence type="ECO:0000256" key="14">
    <source>
        <dbReference type="PIRSR" id="PIRSR002811-1"/>
    </source>
</evidence>
<keyword evidence="7 12" id="KW-0863">Zinc-finger</keyword>
<comment type="caution">
    <text evidence="16">The sequence shown here is derived from an EMBL/GenBank/DDBJ whole genome shotgun (WGS) entry which is preliminary data.</text>
</comment>
<sequence>MAYTRESIEKVIEANDIVDVISDYVELKRAGKEFRGLCPFHREKTPSFMVSPTKQVYHCFGCNASGNVVTFIMDIENLSFKEAIEFLAERAGIPLKEVDLSEEEAKRKKIIEEIYRVNKIAALFFHRKLFSEEGVKALEYLKSRGLSSTTIKKFGIGYAPSNDDLLNFLKGKGYKENFLSKAGLVVYKSGKYYDRFKDRVMFPIIDVRGNVVGFGGRALDDSLPKYLNTPETEVFKKGKTLFAINFAKKTQDDKFIIVEGYMDAISLHQAGIDCAVASLGTALTEEQARLIKRYKKNVVIAYDADEAGVNATLRGLDILEKLNINIKVLSIPEGKDPDEFIKKEGSEAFKRLVENAESLIEFKSKIFKKGLDFEKVEDRIIYVKKIASEIAKISDEVKREVYISAAAKTAQIPENAVRTEVDRFVKRETEKKQKFMYRTGNRRHNIYSSSKISPEKYLIALLLHDNNLYYKIKGVIKPDMLEDSKLKPIFEEIVSSLEGGKQVQIKDIVYLIQEEDNLISDFNDIVKALFEAEDLSQMVDDILQKILLNNLARKREEIRKEILNAHLLGDVEKERELLIKLQNCEKEMLKIKDGQKERNP</sequence>
<keyword evidence="4 12" id="KW-0548">Nucleotidyltransferase</keyword>
<comment type="function">
    <text evidence="12 13">RNA polymerase that catalyzes the synthesis of short RNA molecules used as primers for DNA polymerase during DNA replication.</text>
</comment>
<comment type="catalytic activity">
    <reaction evidence="12">
        <text>ssDNA + n NTP = ssDNA/pppN(pN)n-1 hybrid + (n-1) diphosphate.</text>
        <dbReference type="EC" id="2.7.7.101"/>
    </reaction>
</comment>
<proteinExistence type="inferred from homology"/>
<dbReference type="PIRSF" id="PIRSF002811">
    <property type="entry name" value="DnaG"/>
    <property type="match status" value="1"/>
</dbReference>
<gene>
    <name evidence="12" type="primary">dnaG</name>
    <name evidence="16" type="ORF">HKI81_06835</name>
</gene>
<dbReference type="InterPro" id="IPR036977">
    <property type="entry name" value="DNA_primase_Znf_CHC2"/>
</dbReference>